<dbReference type="InterPro" id="IPR001567">
    <property type="entry name" value="Pept_M3A_M3B_dom"/>
</dbReference>
<dbReference type="Proteomes" id="UP001519362">
    <property type="component" value="Unassembled WGS sequence"/>
</dbReference>
<feature type="domain" description="Peptidase M3A/M3B catalytic" evidence="8">
    <location>
        <begin position="230"/>
        <end position="675"/>
    </location>
</feature>
<evidence type="ECO:0000259" key="8">
    <source>
        <dbReference type="Pfam" id="PF01432"/>
    </source>
</evidence>
<dbReference type="InterPro" id="IPR024079">
    <property type="entry name" value="MetalloPept_cat_dom_sf"/>
</dbReference>
<keyword evidence="3 7" id="KW-0479">Metal-binding</keyword>
<name>A0ABS4ZER8_9MICO</name>
<dbReference type="PANTHER" id="PTHR43660">
    <property type="entry name" value="DIPEPTIDYL CARBOXYPEPTIDASE"/>
    <property type="match status" value="1"/>
</dbReference>
<keyword evidence="4 7" id="KW-0378">Hydrolase</keyword>
<evidence type="ECO:0000313" key="10">
    <source>
        <dbReference type="Proteomes" id="UP001519362"/>
    </source>
</evidence>
<evidence type="ECO:0000256" key="2">
    <source>
        <dbReference type="ARBA" id="ARBA00022670"/>
    </source>
</evidence>
<dbReference type="PANTHER" id="PTHR43660:SF1">
    <property type="entry name" value="DIPEPTIDYL CARBOXYPEPTIDASE"/>
    <property type="match status" value="1"/>
</dbReference>
<dbReference type="Gene3D" id="1.10.1370.40">
    <property type="match status" value="1"/>
</dbReference>
<evidence type="ECO:0000313" key="9">
    <source>
        <dbReference type="EMBL" id="MBP2435707.1"/>
    </source>
</evidence>
<keyword evidence="2 7" id="KW-0645">Protease</keyword>
<comment type="similarity">
    <text evidence="1 7">Belongs to the peptidase M3 family.</text>
</comment>
<dbReference type="GO" id="GO:0008241">
    <property type="term" value="F:peptidyl-dipeptidase activity"/>
    <property type="evidence" value="ECO:0007669"/>
    <property type="project" value="UniProtKB-EC"/>
</dbReference>
<dbReference type="RefSeq" id="WP_165132139.1">
    <property type="nucleotide sequence ID" value="NZ_CP049253.1"/>
</dbReference>
<dbReference type="GO" id="GO:0004180">
    <property type="term" value="F:carboxypeptidase activity"/>
    <property type="evidence" value="ECO:0007669"/>
    <property type="project" value="UniProtKB-KW"/>
</dbReference>
<keyword evidence="5 7" id="KW-0862">Zinc</keyword>
<evidence type="ECO:0000256" key="1">
    <source>
        <dbReference type="ARBA" id="ARBA00006040"/>
    </source>
</evidence>
<comment type="cofactor">
    <cofactor evidence="7">
        <name>Zn(2+)</name>
        <dbReference type="ChEBI" id="CHEBI:29105"/>
    </cofactor>
    <text evidence="7">Binds 1 zinc ion.</text>
</comment>
<keyword evidence="9" id="KW-0121">Carboxypeptidase</keyword>
<comment type="caution">
    <text evidence="9">The sequence shown here is derived from an EMBL/GenBank/DDBJ whole genome shotgun (WGS) entry which is preliminary data.</text>
</comment>
<dbReference type="EC" id="3.4.15.5" evidence="9"/>
<gene>
    <name evidence="9" type="ORF">JOF34_000293</name>
</gene>
<proteinExistence type="inferred from homology"/>
<evidence type="ECO:0000256" key="7">
    <source>
        <dbReference type="RuleBase" id="RU003435"/>
    </source>
</evidence>
<evidence type="ECO:0000256" key="4">
    <source>
        <dbReference type="ARBA" id="ARBA00022801"/>
    </source>
</evidence>
<dbReference type="InterPro" id="IPR034005">
    <property type="entry name" value="M3A_DCP"/>
</dbReference>
<evidence type="ECO:0000256" key="3">
    <source>
        <dbReference type="ARBA" id="ARBA00022723"/>
    </source>
</evidence>
<dbReference type="Pfam" id="PF01432">
    <property type="entry name" value="Peptidase_M3"/>
    <property type="match status" value="1"/>
</dbReference>
<organism evidence="9 10">
    <name type="scientific">Microbacterium amylolyticum</name>
    <dbReference type="NCBI Taxonomy" id="936337"/>
    <lineage>
        <taxon>Bacteria</taxon>
        <taxon>Bacillati</taxon>
        <taxon>Actinomycetota</taxon>
        <taxon>Actinomycetes</taxon>
        <taxon>Micrococcales</taxon>
        <taxon>Microbacteriaceae</taxon>
        <taxon>Microbacterium</taxon>
    </lineage>
</organism>
<dbReference type="Gene3D" id="1.10.1370.10">
    <property type="entry name" value="Neurolysin, domain 3"/>
    <property type="match status" value="1"/>
</dbReference>
<dbReference type="EMBL" id="JAGIOL010000001">
    <property type="protein sequence ID" value="MBP2435707.1"/>
    <property type="molecule type" value="Genomic_DNA"/>
</dbReference>
<dbReference type="InterPro" id="IPR024077">
    <property type="entry name" value="Neurolysin/TOP_dom2"/>
</dbReference>
<keyword evidence="6 7" id="KW-0482">Metalloprotease</keyword>
<dbReference type="SUPFAM" id="SSF55486">
    <property type="entry name" value="Metalloproteases ('zincins'), catalytic domain"/>
    <property type="match status" value="1"/>
</dbReference>
<dbReference type="Gene3D" id="3.40.390.10">
    <property type="entry name" value="Collagenase (Catalytic Domain)"/>
    <property type="match status" value="1"/>
</dbReference>
<evidence type="ECO:0000256" key="5">
    <source>
        <dbReference type="ARBA" id="ARBA00022833"/>
    </source>
</evidence>
<evidence type="ECO:0000256" key="6">
    <source>
        <dbReference type="ARBA" id="ARBA00023049"/>
    </source>
</evidence>
<sequence length="678" mass="75234">MTSSHPLLATSELPYGLPDYSAIDDADYLPAFRQGFAEREAEIADIAKSAEPATFENTLEALERSGELLERVAHAFFTVSSAHATRAIQQIDEAVAPLMAAHNDRVLLNSALYERISSVARQLDDLPLTDEQRRLTTRWHEKMTRAGAALGVEAKQRLTWINGRLAELTTTFEKNLLADTNELAVLFDDVADLDGLSASELSSARDAASARGIADGYLITLPLFTGHPLLASLTRAQSRERILAASRARGSRGNDNDNSAVLLEIVRLRAERAALLGFDTHAAYVTAGETAQTPEAVRTRLRELAAPAARNAQAEKRDLEAIAGRSIDAHDWTFFTEQERTRRFDVDAAALRPWFEAERVLWDGVFYAAHRLYGVTFIERHDLPGYHPSVRFFDVLNEDGSPQGMYVLDLFTRDTKRGGAWMNSIVAQSHLRGTLPVVVNNLNVSKPSGDEPVLLTHDEVETLFHEFGHALHGLFATVTYPFFAGTAVGRDFVEFPSQVNEMWVMHADVLPHYAKHVTTGEPLPHDVIERLTNMGPFGQGFATSEYLAAAWLDHSWHSVTQEQAEKIDDVAAFEAAALADIGLDEPAIPSRYSSTYFQHIFAGGYSAAYYSYIWSEVLDADTVSWFEENGGLTRENGDRFRQRLLGVGGSKDPLEAYRDFRGRDAKIDPLLKRRGLEA</sequence>
<keyword evidence="10" id="KW-1185">Reference proteome</keyword>
<dbReference type="CDD" id="cd06456">
    <property type="entry name" value="M3A_DCP"/>
    <property type="match status" value="1"/>
</dbReference>
<reference evidence="9 10" key="1">
    <citation type="submission" date="2021-03" db="EMBL/GenBank/DDBJ databases">
        <title>Sequencing the genomes of 1000 actinobacteria strains.</title>
        <authorList>
            <person name="Klenk H.-P."/>
        </authorList>
    </citation>
    <scope>NUCLEOTIDE SEQUENCE [LARGE SCALE GENOMIC DNA]</scope>
    <source>
        <strain evidence="9 10">DSM 24221</strain>
    </source>
</reference>
<protein>
    <submittedName>
        <fullName evidence="9">Peptidyl-dipeptidase Dcp</fullName>
        <ecNumber evidence="9">3.4.15.5</ecNumber>
    </submittedName>
</protein>
<dbReference type="InterPro" id="IPR045090">
    <property type="entry name" value="Pept_M3A_M3B"/>
</dbReference>
<accession>A0ABS4ZER8</accession>